<dbReference type="EMBL" id="JAGETZ010000006">
    <property type="protein sequence ID" value="MBO2010404.1"/>
    <property type="molecule type" value="Genomic_DNA"/>
</dbReference>
<protein>
    <recommendedName>
        <fullName evidence="3">VWA domain-containing protein</fullName>
    </recommendedName>
</protein>
<proteinExistence type="predicted"/>
<comment type="caution">
    <text evidence="1">The sequence shown here is derived from an EMBL/GenBank/DDBJ whole genome shotgun (WGS) entry which is preliminary data.</text>
</comment>
<reference evidence="1 2" key="1">
    <citation type="submission" date="2021-03" db="EMBL/GenBank/DDBJ databases">
        <authorList>
            <person name="Kim M.K."/>
        </authorList>
    </citation>
    <scope>NUCLEOTIDE SEQUENCE [LARGE SCALE GENOMIC DNA]</scope>
    <source>
        <strain evidence="1 2">BT442</strain>
    </source>
</reference>
<keyword evidence="2" id="KW-1185">Reference proteome</keyword>
<evidence type="ECO:0000313" key="1">
    <source>
        <dbReference type="EMBL" id="MBO2010404.1"/>
    </source>
</evidence>
<organism evidence="1 2">
    <name type="scientific">Hymenobacter negativus</name>
    <dbReference type="NCBI Taxonomy" id="2795026"/>
    <lineage>
        <taxon>Bacteria</taxon>
        <taxon>Pseudomonadati</taxon>
        <taxon>Bacteroidota</taxon>
        <taxon>Cytophagia</taxon>
        <taxon>Cytophagales</taxon>
        <taxon>Hymenobacteraceae</taxon>
        <taxon>Hymenobacter</taxon>
    </lineage>
</organism>
<dbReference type="Proteomes" id="UP000664369">
    <property type="component" value="Unassembled WGS sequence"/>
</dbReference>
<name>A0ABS3QHY9_9BACT</name>
<accession>A0ABS3QHY9</accession>
<evidence type="ECO:0008006" key="3">
    <source>
        <dbReference type="Google" id="ProtNLM"/>
    </source>
</evidence>
<sequence length="312" mass="34633">MGYTKWSDDAYDFLKDTRVGASADDIFTNNRTGRASDQMLPKGVKFRESRDSDIHPESLSIAVFLDETGSMGRIPEVLVREKLGPLMNTLIDHGVPHPQILFGGIGDHHSDNYPLQVGQFESGTAELDQWLTDIYLEGNGGGQNRESYTLAWLFAARHTSCDCFEKRGQKGFLFTIGDEAAWDVLQASALKAIMGYAEAEDVTDQQLLEEVQRTYHVFHIHVNEGSYRDDPKVLGYWKKMLTERLIVLNDYNAIAETIATAVALVHGVELQDILASFDKGIAGTVENALVHVTKGLTTTDKKSSFLGGIFKL</sequence>
<gene>
    <name evidence="1" type="ORF">J4E00_15190</name>
</gene>
<evidence type="ECO:0000313" key="2">
    <source>
        <dbReference type="Proteomes" id="UP000664369"/>
    </source>
</evidence>
<dbReference type="RefSeq" id="WP_208176027.1">
    <property type="nucleotide sequence ID" value="NZ_JAGETZ010000006.1"/>
</dbReference>